<comment type="caution">
    <text evidence="1">The sequence shown here is derived from an EMBL/GenBank/DDBJ whole genome shotgun (WGS) entry which is preliminary data.</text>
</comment>
<dbReference type="EMBL" id="JAKNBA010000003">
    <property type="protein sequence ID" value="MDE1241205.1"/>
    <property type="molecule type" value="Genomic_DNA"/>
</dbReference>
<organism evidence="1 2">
    <name type="scientific">Vibrio aestuarianus</name>
    <dbReference type="NCBI Taxonomy" id="28171"/>
    <lineage>
        <taxon>Bacteria</taxon>
        <taxon>Pseudomonadati</taxon>
        <taxon>Pseudomonadota</taxon>
        <taxon>Gammaproteobacteria</taxon>
        <taxon>Vibrionales</taxon>
        <taxon>Vibrionaceae</taxon>
        <taxon>Vibrio</taxon>
    </lineage>
</organism>
<dbReference type="Proteomes" id="UP001140979">
    <property type="component" value="Unassembled WGS sequence"/>
</dbReference>
<sequence length="64" mass="7104">MNSFKKGAVLNIIISAGINTNELVLNDDYHLVDLFGHVGNDISKAMTVLSTSDYVVVEVLLYRY</sequence>
<dbReference type="AlphaFoldDB" id="A0A9X4EUX8"/>
<evidence type="ECO:0000313" key="2">
    <source>
        <dbReference type="Proteomes" id="UP001140979"/>
    </source>
</evidence>
<protein>
    <submittedName>
        <fullName evidence="1">Uncharacterized protein</fullName>
    </submittedName>
</protein>
<name>A0A9X4EUX8_9VIBR</name>
<gene>
    <name evidence="1" type="ORF">L9W94_03395</name>
</gene>
<accession>A0A9X4EUX8</accession>
<reference evidence="1" key="1">
    <citation type="submission" date="2022-02" db="EMBL/GenBank/DDBJ databases">
        <title>Emergence and expansion in Europe of a Vibrio aestuarianus clonal complex pathogenic for oysters.</title>
        <authorList>
            <person name="Mesnil A."/>
            <person name="Travers M.-A."/>
        </authorList>
    </citation>
    <scope>NUCLEOTIDE SEQUENCE</scope>
    <source>
        <strain evidence="1">19_064_11T1</strain>
    </source>
</reference>
<evidence type="ECO:0000313" key="1">
    <source>
        <dbReference type="EMBL" id="MDE1241205.1"/>
    </source>
</evidence>
<proteinExistence type="predicted"/>
<dbReference type="RefSeq" id="WP_019281672.1">
    <property type="nucleotide sequence ID" value="NZ_JAKNBA010000003.1"/>
</dbReference>